<sequence length="88" mass="9775">MVIVSKALDDLFDALPPRLSIEQLTDLLGLSDKQVTYRWLREGRVPAIKLGGSWLILRDDVKEHLNSHYNIPRSGAPAAIEGTPPDDV</sequence>
<protein>
    <submittedName>
        <fullName evidence="2">Helix-turn-helix domain-containing protein</fullName>
    </submittedName>
</protein>
<keyword evidence="3" id="KW-1185">Reference proteome</keyword>
<dbReference type="EMBL" id="JAROKN010000010">
    <property type="protein sequence ID" value="MDF9277443.1"/>
    <property type="molecule type" value="Genomic_DNA"/>
</dbReference>
<evidence type="ECO:0000313" key="2">
    <source>
        <dbReference type="EMBL" id="MDF9277443.1"/>
    </source>
</evidence>
<dbReference type="RefSeq" id="WP_277357994.1">
    <property type="nucleotide sequence ID" value="NZ_JAROKN010000010.1"/>
</dbReference>
<dbReference type="InterPro" id="IPR009061">
    <property type="entry name" value="DNA-bd_dom_put_sf"/>
</dbReference>
<evidence type="ECO:0000259" key="1">
    <source>
        <dbReference type="Pfam" id="PF12728"/>
    </source>
</evidence>
<dbReference type="InterPro" id="IPR010093">
    <property type="entry name" value="SinI_DNA-bd"/>
</dbReference>
<dbReference type="NCBIfam" id="TIGR01764">
    <property type="entry name" value="excise"/>
    <property type="match status" value="1"/>
</dbReference>
<proteinExistence type="predicted"/>
<dbReference type="Proteomes" id="UP001220456">
    <property type="component" value="Unassembled WGS sequence"/>
</dbReference>
<dbReference type="SUPFAM" id="SSF46955">
    <property type="entry name" value="Putative DNA-binding domain"/>
    <property type="match status" value="1"/>
</dbReference>
<organism evidence="2 3">
    <name type="scientific">Arthrobacter vasquezii</name>
    <dbReference type="NCBI Taxonomy" id="2977629"/>
    <lineage>
        <taxon>Bacteria</taxon>
        <taxon>Bacillati</taxon>
        <taxon>Actinomycetota</taxon>
        <taxon>Actinomycetes</taxon>
        <taxon>Micrococcales</taxon>
        <taxon>Micrococcaceae</taxon>
        <taxon>Arthrobacter</taxon>
    </lineage>
</organism>
<name>A0ABT6CTQ4_9MICC</name>
<feature type="domain" description="Helix-turn-helix" evidence="1">
    <location>
        <begin position="19"/>
        <end position="68"/>
    </location>
</feature>
<reference evidence="2 3" key="1">
    <citation type="journal article" date="2023" name="Int. J. Syst. Evol. Microbiol.">
        <title>Arthrobacter vasquezii sp. nov., isolated from a soil sample from Union Glacier, Antarctica.</title>
        <authorList>
            <person name="Valenzuela-Ibaceta F."/>
            <person name="Carrasco V."/>
            <person name="Lagos-Moraga S."/>
            <person name="Dietz-Vargas C."/>
            <person name="Navarro C.A."/>
            <person name="Perez-Donoso J.M."/>
        </authorList>
    </citation>
    <scope>NUCLEOTIDE SEQUENCE [LARGE SCALE GENOMIC DNA]</scope>
    <source>
        <strain evidence="2 3">EH-1B-1</strain>
    </source>
</reference>
<accession>A0ABT6CTQ4</accession>
<gene>
    <name evidence="2" type="ORF">P4U43_06505</name>
</gene>
<dbReference type="InterPro" id="IPR041657">
    <property type="entry name" value="HTH_17"/>
</dbReference>
<evidence type="ECO:0000313" key="3">
    <source>
        <dbReference type="Proteomes" id="UP001220456"/>
    </source>
</evidence>
<dbReference type="Pfam" id="PF12728">
    <property type="entry name" value="HTH_17"/>
    <property type="match status" value="1"/>
</dbReference>
<comment type="caution">
    <text evidence="2">The sequence shown here is derived from an EMBL/GenBank/DDBJ whole genome shotgun (WGS) entry which is preliminary data.</text>
</comment>